<dbReference type="Gene3D" id="1.10.220.10">
    <property type="entry name" value="Annexin"/>
    <property type="match status" value="8"/>
</dbReference>
<dbReference type="InterPro" id="IPR001464">
    <property type="entry name" value="Annexin"/>
</dbReference>
<evidence type="ECO:0000256" key="2">
    <source>
        <dbReference type="ARBA" id="ARBA00022737"/>
    </source>
</evidence>
<dbReference type="GO" id="GO:0005886">
    <property type="term" value="C:plasma membrane"/>
    <property type="evidence" value="ECO:0007669"/>
    <property type="project" value="TreeGrafter"/>
</dbReference>
<evidence type="ECO:0000313" key="6">
    <source>
        <dbReference type="EMBL" id="KAL1524597.1"/>
    </source>
</evidence>
<dbReference type="GO" id="GO:0005509">
    <property type="term" value="F:calcium ion binding"/>
    <property type="evidence" value="ECO:0007669"/>
    <property type="project" value="InterPro"/>
</dbReference>
<sequence>MAAPSVEALASQAKKLVAALAADPDAASEHAEFLAEACARLQQNNRRLKTYIATLDAQSAHEAMHGGFLGLGCNDKKLIAVTCTRTKAQLERTAKRYAELYNAVLRDDVISETGGHYGKLLKYALAPPELFFADMIDWATEGLGCSETALIELFVTKSHAEIVAGKERWEALHDRSLVDHLDEELTEEYKHLQALIFKLLKGGRDEGNETDEEKAIEQAEKLHEECSKSFMFADFKEQVAIEIIGSNNVAQNMLLAKVYEEKYDKSLAEALTRSPKKKLVTALQGLLLPTPAFIASRLKHAMESWGTDERTLVRLIAGLDGSQMASVAQAYEQKYSTPLVHALRESVSGDFKRAACAWVTAMQDPSAGLEGTTEREMEEVGDDPVELLKMLDALLAEHGSLIGFMTKLDAETLREACKGFGTDDTRLIRVLTSRSKKHLARTSAAYWAAYDQGLEDLIEEECGGWYAYLATYLVLPETEADARLLTLAMDGLGSDKRALVEFLCARPPARVRAAKAVWEGRNDASLIDRLVGELGGDFEELALTMLKGPRLAEDADDEALDEAEAAENAATLYEALQAGRSADRARVFIEILCTHSPVHNKAIGAAFEDAYNHSLAGAIKKRFRREMADGLTALMSPQADWYAARLKAAFKGWGASNRTVCRVLGSLDKSEAMEVAAAYEKKYAKPLRCKIECSGNYRRLAIGWITNPDELEEAVEIPPMPTTEEVEAEAAEVEEVDEEVEAWDELEDEEEPEEPEEPAQERAPEEDEAPPPPAPRPPPPTVVPSVIYAPVIVQVPYTVYSGFPGYYGVAAPPPPTVYFD</sequence>
<evidence type="ECO:0000256" key="5">
    <source>
        <dbReference type="SAM" id="MobiDB-lite"/>
    </source>
</evidence>
<keyword evidence="2 4" id="KW-0677">Repeat</keyword>
<evidence type="ECO:0000256" key="3">
    <source>
        <dbReference type="ARBA" id="ARBA00023216"/>
    </source>
</evidence>
<feature type="region of interest" description="Disordered" evidence="5">
    <location>
        <begin position="724"/>
        <end position="781"/>
    </location>
</feature>
<dbReference type="GO" id="GO:0001786">
    <property type="term" value="F:phosphatidylserine binding"/>
    <property type="evidence" value="ECO:0007669"/>
    <property type="project" value="TreeGrafter"/>
</dbReference>
<dbReference type="PROSITE" id="PS51897">
    <property type="entry name" value="ANNEXIN_2"/>
    <property type="match status" value="5"/>
</dbReference>
<accession>A0AB34JUP8</accession>
<dbReference type="InterPro" id="IPR018502">
    <property type="entry name" value="Annexin_repeat"/>
</dbReference>
<comment type="domain">
    <text evidence="4">A pair of annexin repeats may form one binding site for calcium and phospholipid.</text>
</comment>
<dbReference type="AlphaFoldDB" id="A0AB34JUP8"/>
<dbReference type="Pfam" id="PF00191">
    <property type="entry name" value="Annexin"/>
    <property type="match status" value="5"/>
</dbReference>
<comment type="caution">
    <text evidence="6">The sequence shown here is derived from an EMBL/GenBank/DDBJ whole genome shotgun (WGS) entry which is preliminary data.</text>
</comment>
<proteinExistence type="inferred from homology"/>
<protein>
    <recommendedName>
        <fullName evidence="4">Annexin</fullName>
    </recommendedName>
</protein>
<keyword evidence="3 4" id="KW-0041">Annexin</keyword>
<dbReference type="EMBL" id="JBGBPQ010000005">
    <property type="protein sequence ID" value="KAL1524597.1"/>
    <property type="molecule type" value="Genomic_DNA"/>
</dbReference>
<evidence type="ECO:0000256" key="4">
    <source>
        <dbReference type="RuleBase" id="RU003540"/>
    </source>
</evidence>
<dbReference type="PROSITE" id="PS00223">
    <property type="entry name" value="ANNEXIN_1"/>
    <property type="match status" value="1"/>
</dbReference>
<reference evidence="6 7" key="1">
    <citation type="journal article" date="2024" name="Science">
        <title>Giant polyketide synthase enzymes in the biosynthesis of giant marine polyether toxins.</title>
        <authorList>
            <person name="Fallon T.R."/>
            <person name="Shende V.V."/>
            <person name="Wierzbicki I.H."/>
            <person name="Pendleton A.L."/>
            <person name="Watervoot N.F."/>
            <person name="Auber R.P."/>
            <person name="Gonzalez D.J."/>
            <person name="Wisecaver J.H."/>
            <person name="Moore B.S."/>
        </authorList>
    </citation>
    <scope>NUCLEOTIDE SEQUENCE [LARGE SCALE GENOMIC DNA]</scope>
    <source>
        <strain evidence="6 7">12B1</strain>
    </source>
</reference>
<feature type="compositionally biased region" description="Pro residues" evidence="5">
    <location>
        <begin position="770"/>
        <end position="781"/>
    </location>
</feature>
<dbReference type="InterPro" id="IPR018252">
    <property type="entry name" value="Annexin_repeat_CS"/>
</dbReference>
<dbReference type="SUPFAM" id="SSF47874">
    <property type="entry name" value="Annexin"/>
    <property type="match status" value="2"/>
</dbReference>
<organism evidence="6 7">
    <name type="scientific">Prymnesium parvum</name>
    <name type="common">Toxic golden alga</name>
    <dbReference type="NCBI Taxonomy" id="97485"/>
    <lineage>
        <taxon>Eukaryota</taxon>
        <taxon>Haptista</taxon>
        <taxon>Haptophyta</taxon>
        <taxon>Prymnesiophyceae</taxon>
        <taxon>Prymnesiales</taxon>
        <taxon>Prymnesiaceae</taxon>
        <taxon>Prymnesium</taxon>
    </lineage>
</organism>
<dbReference type="PANTHER" id="PTHR10502">
    <property type="entry name" value="ANNEXIN"/>
    <property type="match status" value="1"/>
</dbReference>
<evidence type="ECO:0000256" key="1">
    <source>
        <dbReference type="ARBA" id="ARBA00007831"/>
    </source>
</evidence>
<keyword evidence="7" id="KW-1185">Reference proteome</keyword>
<comment type="similarity">
    <text evidence="1 4">Belongs to the annexin family.</text>
</comment>
<dbReference type="PRINTS" id="PR00196">
    <property type="entry name" value="ANNEXIN"/>
</dbReference>
<keyword evidence="4" id="KW-0111">Calcium/phospholipid-binding</keyword>
<gene>
    <name evidence="6" type="ORF">AB1Y20_019486</name>
</gene>
<feature type="compositionally biased region" description="Acidic residues" evidence="5">
    <location>
        <begin position="724"/>
        <end position="769"/>
    </location>
</feature>
<dbReference type="InterPro" id="IPR037104">
    <property type="entry name" value="Annexin_sf"/>
</dbReference>
<dbReference type="SMART" id="SM00335">
    <property type="entry name" value="ANX"/>
    <property type="match status" value="8"/>
</dbReference>
<dbReference type="PANTHER" id="PTHR10502:SF102">
    <property type="entry name" value="ANNEXIN B11"/>
    <property type="match status" value="1"/>
</dbReference>
<evidence type="ECO:0000313" key="7">
    <source>
        <dbReference type="Proteomes" id="UP001515480"/>
    </source>
</evidence>
<dbReference type="Proteomes" id="UP001515480">
    <property type="component" value="Unassembled WGS sequence"/>
</dbReference>
<keyword evidence="4" id="KW-0106">Calcium</keyword>
<dbReference type="GO" id="GO:0005544">
    <property type="term" value="F:calcium-dependent phospholipid binding"/>
    <property type="evidence" value="ECO:0007669"/>
    <property type="project" value="UniProtKB-KW"/>
</dbReference>
<name>A0AB34JUP8_PRYPA</name>
<dbReference type="GO" id="GO:0005737">
    <property type="term" value="C:cytoplasm"/>
    <property type="evidence" value="ECO:0007669"/>
    <property type="project" value="TreeGrafter"/>
</dbReference>